<keyword evidence="6" id="KW-0732">Signal</keyword>
<dbReference type="EC" id="3.2.1.89" evidence="3 6"/>
<dbReference type="Pfam" id="PF07745">
    <property type="entry name" value="Glyco_hydro_53"/>
    <property type="match status" value="1"/>
</dbReference>
<dbReference type="GO" id="GO:0015926">
    <property type="term" value="F:glucosidase activity"/>
    <property type="evidence" value="ECO:0007669"/>
    <property type="project" value="InterPro"/>
</dbReference>
<dbReference type="InterPro" id="IPR017853">
    <property type="entry name" value="GH"/>
</dbReference>
<evidence type="ECO:0000256" key="4">
    <source>
        <dbReference type="ARBA" id="ARBA00022801"/>
    </source>
</evidence>
<keyword evidence="5 6" id="KW-0326">Glycosidase</keyword>
<comment type="catalytic activity">
    <reaction evidence="1 6">
        <text>The enzyme specifically hydrolyzes (1-&gt;4)-beta-D-galactosidic linkages in type I arabinogalactans.</text>
        <dbReference type="EC" id="3.2.1.89"/>
    </reaction>
</comment>
<keyword evidence="4 6" id="KW-0378">Hydrolase</keyword>
<dbReference type="GO" id="GO:0045490">
    <property type="term" value="P:pectin catabolic process"/>
    <property type="evidence" value="ECO:0007669"/>
    <property type="project" value="TreeGrafter"/>
</dbReference>
<comment type="similarity">
    <text evidence="2 6">Belongs to the glycosyl hydrolase 53 family.</text>
</comment>
<evidence type="ECO:0000256" key="5">
    <source>
        <dbReference type="ARBA" id="ARBA00023295"/>
    </source>
</evidence>
<protein>
    <recommendedName>
        <fullName evidence="3 6">Arabinogalactan endo-beta-1,4-galactanase</fullName>
        <ecNumber evidence="3 6">3.2.1.89</ecNumber>
    </recommendedName>
</protein>
<dbReference type="InterPro" id="IPR011683">
    <property type="entry name" value="Glyco_hydro_53"/>
</dbReference>
<dbReference type="PANTHER" id="PTHR34983:SF1">
    <property type="entry name" value="ARABINOGALACTAN ENDO-BETA-1,4-GALACTANASE A"/>
    <property type="match status" value="1"/>
</dbReference>
<evidence type="ECO:0000313" key="8">
    <source>
        <dbReference type="Proteomes" id="UP001295794"/>
    </source>
</evidence>
<evidence type="ECO:0000256" key="3">
    <source>
        <dbReference type="ARBA" id="ARBA00012556"/>
    </source>
</evidence>
<dbReference type="Proteomes" id="UP001295794">
    <property type="component" value="Unassembled WGS sequence"/>
</dbReference>
<dbReference type="EMBL" id="CAVNYO010000040">
    <property type="protein sequence ID" value="CAK5263480.1"/>
    <property type="molecule type" value="Genomic_DNA"/>
</dbReference>
<evidence type="ECO:0000256" key="2">
    <source>
        <dbReference type="ARBA" id="ARBA00010687"/>
    </source>
</evidence>
<name>A0AAD2GVT7_9AGAR</name>
<dbReference type="GO" id="GO:0031218">
    <property type="term" value="F:arabinogalactan endo-1,4-beta-galactosidase activity"/>
    <property type="evidence" value="ECO:0007669"/>
    <property type="project" value="UniProtKB-EC"/>
</dbReference>
<proteinExistence type="inferred from homology"/>
<dbReference type="Gene3D" id="3.20.20.80">
    <property type="entry name" value="Glycosidases"/>
    <property type="match status" value="1"/>
</dbReference>
<sequence>MYLRLPLVALLLAPVARALTYHGADISSLINLEKSGTTYHDSATSSTKLETILAAHGANLARIRIWTSTNDADYSLNYGLALAKRAVAAKMTLLIDLHYSDTWADEGHQAIPSSWPTTLSGLNTQIYTYTKSVVAAFSAQGTPIQYLQIGNEINDGLLWPVGRISVNGYSPASQLLHSAANGAHDALSSVKAVVHIANGWDASGVSSFFNNIFIAGQLSLSDVNAFGFSFYPFYGTGATLAHLQSSLSAVVSKFGKDVMVVETNWPVTCSGVSLSEPSVAISTSGQETWVKDIRNVLSGLSGGHGIGIVYWEPGWIGNAGKRFIRRTSEPFSSLVSKLLGPLVRTIYWSTDPATRERPSPCSLPICSRVQAHIYPPKNENMYCNHNRRAMLTRARLRSLECR</sequence>
<accession>A0AAD2GVT7</accession>
<dbReference type="SUPFAM" id="SSF51445">
    <property type="entry name" value="(Trans)glycosidases"/>
    <property type="match status" value="1"/>
</dbReference>
<dbReference type="PANTHER" id="PTHR34983">
    <property type="entry name" value="ARABINOGALACTAN ENDO-BETA-1,4-GALACTANASE A"/>
    <property type="match status" value="1"/>
</dbReference>
<feature type="chain" id="PRO_5041768907" description="Arabinogalactan endo-beta-1,4-galactanase" evidence="6">
    <location>
        <begin position="19"/>
        <end position="402"/>
    </location>
</feature>
<evidence type="ECO:0000313" key="7">
    <source>
        <dbReference type="EMBL" id="CAK5263480.1"/>
    </source>
</evidence>
<evidence type="ECO:0000256" key="6">
    <source>
        <dbReference type="RuleBase" id="RU361192"/>
    </source>
</evidence>
<gene>
    <name evidence="7" type="ORF">MYCIT1_LOCUS2939</name>
</gene>
<feature type="signal peptide" evidence="6">
    <location>
        <begin position="1"/>
        <end position="18"/>
    </location>
</feature>
<comment type="caution">
    <text evidence="7">The sequence shown here is derived from an EMBL/GenBank/DDBJ whole genome shotgun (WGS) entry which is preliminary data.</text>
</comment>
<keyword evidence="8" id="KW-1185">Reference proteome</keyword>
<reference evidence="7" key="1">
    <citation type="submission" date="2023-11" db="EMBL/GenBank/DDBJ databases">
        <authorList>
            <person name="De Vega J J."/>
            <person name="De Vega J J."/>
        </authorList>
    </citation>
    <scope>NUCLEOTIDE SEQUENCE</scope>
</reference>
<evidence type="ECO:0000256" key="1">
    <source>
        <dbReference type="ARBA" id="ARBA00001695"/>
    </source>
</evidence>
<dbReference type="AlphaFoldDB" id="A0AAD2GVT7"/>
<organism evidence="7 8">
    <name type="scientific">Mycena citricolor</name>
    <dbReference type="NCBI Taxonomy" id="2018698"/>
    <lineage>
        <taxon>Eukaryota</taxon>
        <taxon>Fungi</taxon>
        <taxon>Dikarya</taxon>
        <taxon>Basidiomycota</taxon>
        <taxon>Agaricomycotina</taxon>
        <taxon>Agaricomycetes</taxon>
        <taxon>Agaricomycetidae</taxon>
        <taxon>Agaricales</taxon>
        <taxon>Marasmiineae</taxon>
        <taxon>Mycenaceae</taxon>
        <taxon>Mycena</taxon>
    </lineage>
</organism>